<dbReference type="SUPFAM" id="SSF63825">
    <property type="entry name" value="YWTD domain"/>
    <property type="match status" value="1"/>
</dbReference>
<dbReference type="Proteomes" id="UP000037043">
    <property type="component" value="Unassembled WGS sequence"/>
</dbReference>
<accession>A0A0L6Z9S0</accession>
<evidence type="ECO:0000313" key="2">
    <source>
        <dbReference type="Proteomes" id="UP000037043"/>
    </source>
</evidence>
<protein>
    <recommendedName>
        <fullName evidence="3">NHL repeat protein</fullName>
    </recommendedName>
</protein>
<dbReference type="PATRIC" id="fig|1121318.3.peg.1817"/>
<dbReference type="EMBL" id="LHUR01000022">
    <property type="protein sequence ID" value="KOA19712.1"/>
    <property type="molecule type" value="Genomic_DNA"/>
</dbReference>
<evidence type="ECO:0000313" key="1">
    <source>
        <dbReference type="EMBL" id="KOA19712.1"/>
    </source>
</evidence>
<comment type="caution">
    <text evidence="1">The sequence shown here is derived from an EMBL/GenBank/DDBJ whole genome shotgun (WGS) entry which is preliminary data.</text>
</comment>
<sequence length="114" mass="13399">MGKYDSIYSIAYDKDFLWCVYPVSNMIKKFSLNNFGEEISIGERINGIFNYPVSAIVYDNKLYVCDMGNYRICTVDLAINEVKEYLKFNEPTWKYFKINGKEIVRLQSGIYILE</sequence>
<dbReference type="InterPro" id="IPR015943">
    <property type="entry name" value="WD40/YVTN_repeat-like_dom_sf"/>
</dbReference>
<gene>
    <name evidence="1" type="ORF">CLHOM_18010</name>
</gene>
<dbReference type="STRING" id="36844.SAMN04488501_102193"/>
<name>A0A0L6Z9S0_9CLOT</name>
<dbReference type="Gene3D" id="2.130.10.10">
    <property type="entry name" value="YVTN repeat-like/Quinoprotein amine dehydrogenase"/>
    <property type="match status" value="1"/>
</dbReference>
<evidence type="ECO:0008006" key="3">
    <source>
        <dbReference type="Google" id="ProtNLM"/>
    </source>
</evidence>
<dbReference type="AlphaFoldDB" id="A0A0L6Z9S0"/>
<organism evidence="1 2">
    <name type="scientific">Clostridium homopropionicum DSM 5847</name>
    <dbReference type="NCBI Taxonomy" id="1121318"/>
    <lineage>
        <taxon>Bacteria</taxon>
        <taxon>Bacillati</taxon>
        <taxon>Bacillota</taxon>
        <taxon>Clostridia</taxon>
        <taxon>Eubacteriales</taxon>
        <taxon>Clostridiaceae</taxon>
        <taxon>Clostridium</taxon>
    </lineage>
</organism>
<keyword evidence="2" id="KW-1185">Reference proteome</keyword>
<reference evidence="2" key="1">
    <citation type="submission" date="2015-08" db="EMBL/GenBank/DDBJ databases">
        <title>Genome sequence of the strict anaerobe Clostridium homopropionicum LuHBu1 (DSM 5847T).</title>
        <authorList>
            <person name="Poehlein A."/>
            <person name="Beck M."/>
            <person name="Schiel-Bengelsdorf B."/>
            <person name="Bengelsdorf F.R."/>
            <person name="Daniel R."/>
            <person name="Duerre P."/>
        </authorList>
    </citation>
    <scope>NUCLEOTIDE SEQUENCE [LARGE SCALE GENOMIC DNA]</scope>
    <source>
        <strain evidence="2">DSM 5847</strain>
    </source>
</reference>
<dbReference type="RefSeq" id="WP_052221345.1">
    <property type="nucleotide sequence ID" value="NZ_LHUR01000022.1"/>
</dbReference>
<proteinExistence type="predicted"/>